<dbReference type="Pfam" id="PF08447">
    <property type="entry name" value="PAS_3"/>
    <property type="match status" value="1"/>
</dbReference>
<feature type="signal peptide" evidence="3">
    <location>
        <begin position="1"/>
        <end position="24"/>
    </location>
</feature>
<dbReference type="PANTHER" id="PTHR46663:SF2">
    <property type="entry name" value="GGDEF DOMAIN-CONTAINING PROTEIN"/>
    <property type="match status" value="1"/>
</dbReference>
<dbReference type="InterPro" id="IPR000014">
    <property type="entry name" value="PAS"/>
</dbReference>
<feature type="chain" id="PRO_5017924061" evidence="3">
    <location>
        <begin position="25"/>
        <end position="685"/>
    </location>
</feature>
<reference evidence="6 7" key="1">
    <citation type="submission" date="2018-11" db="EMBL/GenBank/DDBJ databases">
        <title>Genomic Encyclopedia of Type Strains, Phase IV (KMG-IV): sequencing the most valuable type-strain genomes for metagenomic binning, comparative biology and taxonomic classification.</title>
        <authorList>
            <person name="Goeker M."/>
        </authorList>
    </citation>
    <scope>NUCLEOTIDE SEQUENCE [LARGE SCALE GENOMIC DNA]</scope>
    <source>
        <strain evidence="6 7">DSM 16974</strain>
    </source>
</reference>
<dbReference type="CDD" id="cd00130">
    <property type="entry name" value="PAS"/>
    <property type="match status" value="1"/>
</dbReference>
<protein>
    <submittedName>
        <fullName evidence="6">Diguanylate cyclase (GGDEF)-like protein</fullName>
    </submittedName>
</protein>
<comment type="caution">
    <text evidence="6">The sequence shown here is derived from an EMBL/GenBank/DDBJ whole genome shotgun (WGS) entry which is preliminary data.</text>
</comment>
<evidence type="ECO:0000313" key="6">
    <source>
        <dbReference type="EMBL" id="ROQ21291.1"/>
    </source>
</evidence>
<keyword evidence="2" id="KW-1133">Transmembrane helix</keyword>
<dbReference type="InterPro" id="IPR052163">
    <property type="entry name" value="DGC-Regulatory_Protein"/>
</dbReference>
<feature type="domain" description="PAC" evidence="4">
    <location>
        <begin position="464"/>
        <end position="515"/>
    </location>
</feature>
<evidence type="ECO:0000259" key="4">
    <source>
        <dbReference type="PROSITE" id="PS50113"/>
    </source>
</evidence>
<feature type="transmembrane region" description="Helical" evidence="2">
    <location>
        <begin position="260"/>
        <end position="279"/>
    </location>
</feature>
<proteinExistence type="predicted"/>
<feature type="transmembrane region" description="Helical" evidence="2">
    <location>
        <begin position="200"/>
        <end position="220"/>
    </location>
</feature>
<name>A0A3N1P138_9GAMM</name>
<keyword evidence="7" id="KW-1185">Reference proteome</keyword>
<dbReference type="Gene3D" id="3.30.450.20">
    <property type="entry name" value="PAS domain"/>
    <property type="match status" value="1"/>
</dbReference>
<dbReference type="Gene3D" id="3.30.70.270">
    <property type="match status" value="1"/>
</dbReference>
<dbReference type="AlphaFoldDB" id="A0A3N1P138"/>
<dbReference type="GO" id="GO:0003824">
    <property type="term" value="F:catalytic activity"/>
    <property type="evidence" value="ECO:0007669"/>
    <property type="project" value="UniProtKB-ARBA"/>
</dbReference>
<evidence type="ECO:0000256" key="3">
    <source>
        <dbReference type="SAM" id="SignalP"/>
    </source>
</evidence>
<dbReference type="Pfam" id="PF07695">
    <property type="entry name" value="7TMR-DISM_7TM"/>
    <property type="match status" value="1"/>
</dbReference>
<dbReference type="InterPro" id="IPR043128">
    <property type="entry name" value="Rev_trsase/Diguanyl_cyclase"/>
</dbReference>
<dbReference type="NCBIfam" id="TIGR00254">
    <property type="entry name" value="GGDEF"/>
    <property type="match status" value="1"/>
</dbReference>
<dbReference type="SUPFAM" id="SSF55073">
    <property type="entry name" value="Nucleotide cyclase"/>
    <property type="match status" value="1"/>
</dbReference>
<sequence length="685" mass="77399">MLRVSFVVGLCLSLLMLWTPLAAAEPRSPLQQTGRWIDLPPDSDVSRAAPLRHQLNTVSVQPAGGGVLWYELEVTLDEPAELVLDFASSSTLNEFVHRIYDGDNRLLLTLSGGLQQDQDYQYFLRHGRSLNLPAGEYRILTRMESPFYLALPEPHLFDRQDYERRIPLTQSLTLVGLGIFFALMFYYAVMAVWRQSRTDLLYALFILGNLLYNGAALLVYSQLFGWTWFYLISTPILFSNVVYIGFVMRLLRISRDTHPALFWLGMTAIGVLVSFWPLALFAPNWSLEFCRVGVAIFALYGLTCGVARSLQGSKVARLYLFANAAFAVPALLAISMKSTSNPIFLVEHLGMVAVLIEVLLLAQVVSYQIGQVYKARAEGEATLERIQLLDNLTAQAPGVIYQFEMAPDGRFRMPFSSRRIEEYLEVTPTEASEDIQSVFDRVHPEDYNDLFASIIQSARHLTTWHTEFRVILPVQGMHWLEGNAQPERLEDGTTRWYGFISDVTERKQIEDHMRHMAQHDPLTNLPNRALFADRLEQALRSAQRHRTQLALMFIDLDDFKVVNDHYGHELGDELLKQVSQAMTVNLRAADTVARMGGDEFVVLLDDITGPEEAHTVAEKIRHACAQAFQIRQIPMHIATSIGLALYPHDALTDADLIRAADQAMYRAKEAGGNQIRAASEKYPLA</sequence>
<gene>
    <name evidence="6" type="ORF">EDC38_1914</name>
</gene>
<dbReference type="SUPFAM" id="SSF55785">
    <property type="entry name" value="PYP-like sensor domain (PAS domain)"/>
    <property type="match status" value="1"/>
</dbReference>
<dbReference type="Pfam" id="PF00990">
    <property type="entry name" value="GGDEF"/>
    <property type="match status" value="1"/>
</dbReference>
<dbReference type="FunFam" id="3.30.70.270:FF:000001">
    <property type="entry name" value="Diguanylate cyclase domain protein"/>
    <property type="match status" value="1"/>
</dbReference>
<dbReference type="OrthoDB" id="5289013at2"/>
<dbReference type="InterPro" id="IPR000700">
    <property type="entry name" value="PAS-assoc_C"/>
</dbReference>
<dbReference type="InterPro" id="IPR013655">
    <property type="entry name" value="PAS_fold_3"/>
</dbReference>
<dbReference type="PROSITE" id="PS50887">
    <property type="entry name" value="GGDEF"/>
    <property type="match status" value="1"/>
</dbReference>
<comment type="cofactor">
    <cofactor evidence="1">
        <name>Mg(2+)</name>
        <dbReference type="ChEBI" id="CHEBI:18420"/>
    </cofactor>
</comment>
<keyword evidence="3" id="KW-0732">Signal</keyword>
<dbReference type="EMBL" id="RJUK01000001">
    <property type="protein sequence ID" value="ROQ21291.1"/>
    <property type="molecule type" value="Genomic_DNA"/>
</dbReference>
<evidence type="ECO:0000256" key="1">
    <source>
        <dbReference type="ARBA" id="ARBA00001946"/>
    </source>
</evidence>
<dbReference type="SMART" id="SM00267">
    <property type="entry name" value="GGDEF"/>
    <property type="match status" value="1"/>
</dbReference>
<accession>A0A3N1P138</accession>
<keyword evidence="2" id="KW-0472">Membrane</keyword>
<organism evidence="6 7">
    <name type="scientific">Marinimicrobium koreense</name>
    <dbReference type="NCBI Taxonomy" id="306545"/>
    <lineage>
        <taxon>Bacteria</taxon>
        <taxon>Pseudomonadati</taxon>
        <taxon>Pseudomonadota</taxon>
        <taxon>Gammaproteobacteria</taxon>
        <taxon>Cellvibrionales</taxon>
        <taxon>Cellvibrionaceae</taxon>
        <taxon>Marinimicrobium</taxon>
    </lineage>
</organism>
<feature type="transmembrane region" description="Helical" evidence="2">
    <location>
        <begin position="226"/>
        <end position="248"/>
    </location>
</feature>
<dbReference type="PROSITE" id="PS50113">
    <property type="entry name" value="PAC"/>
    <property type="match status" value="1"/>
</dbReference>
<dbReference type="PANTHER" id="PTHR46663">
    <property type="entry name" value="DIGUANYLATE CYCLASE DGCT-RELATED"/>
    <property type="match status" value="1"/>
</dbReference>
<dbReference type="InterPro" id="IPR011623">
    <property type="entry name" value="7TMR_DISM_rcpt_extracell_dom1"/>
</dbReference>
<dbReference type="Proteomes" id="UP000273643">
    <property type="component" value="Unassembled WGS sequence"/>
</dbReference>
<feature type="transmembrane region" description="Helical" evidence="2">
    <location>
        <begin position="285"/>
        <end position="306"/>
    </location>
</feature>
<evidence type="ECO:0000259" key="5">
    <source>
        <dbReference type="PROSITE" id="PS50887"/>
    </source>
</evidence>
<feature type="domain" description="GGDEF" evidence="5">
    <location>
        <begin position="547"/>
        <end position="680"/>
    </location>
</feature>
<dbReference type="InterPro" id="IPR029787">
    <property type="entry name" value="Nucleotide_cyclase"/>
</dbReference>
<feature type="transmembrane region" description="Helical" evidence="2">
    <location>
        <begin position="318"/>
        <end position="336"/>
    </location>
</feature>
<feature type="transmembrane region" description="Helical" evidence="2">
    <location>
        <begin position="348"/>
        <end position="367"/>
    </location>
</feature>
<dbReference type="CDD" id="cd01949">
    <property type="entry name" value="GGDEF"/>
    <property type="match status" value="1"/>
</dbReference>
<keyword evidence="2" id="KW-0812">Transmembrane</keyword>
<dbReference type="InterPro" id="IPR000160">
    <property type="entry name" value="GGDEF_dom"/>
</dbReference>
<evidence type="ECO:0000256" key="2">
    <source>
        <dbReference type="SAM" id="Phobius"/>
    </source>
</evidence>
<feature type="transmembrane region" description="Helical" evidence="2">
    <location>
        <begin position="172"/>
        <end position="193"/>
    </location>
</feature>
<evidence type="ECO:0000313" key="7">
    <source>
        <dbReference type="Proteomes" id="UP000273643"/>
    </source>
</evidence>
<dbReference type="InterPro" id="IPR035965">
    <property type="entry name" value="PAS-like_dom_sf"/>
</dbReference>